<reference evidence="7" key="1">
    <citation type="submission" date="2020-08" db="EMBL/GenBank/DDBJ databases">
        <authorList>
            <person name="Uke A."/>
            <person name="Chhe C."/>
            <person name="Baramee S."/>
            <person name="Kosugi A."/>
        </authorList>
    </citation>
    <scope>NUCLEOTIDE SEQUENCE</scope>
    <source>
        <strain evidence="7">DA-C8</strain>
    </source>
</reference>
<evidence type="ECO:0000256" key="2">
    <source>
        <dbReference type="ARBA" id="ARBA00009012"/>
    </source>
</evidence>
<comment type="subcellular location">
    <subcellularLocation>
        <location evidence="1">Membrane</location>
        <topology evidence="1">Multi-pass membrane protein</topology>
    </subcellularLocation>
</comment>
<organism evidence="7 8">
    <name type="scientific">Insulibacter thermoxylanivorax</name>
    <dbReference type="NCBI Taxonomy" id="2749268"/>
    <lineage>
        <taxon>Bacteria</taxon>
        <taxon>Bacillati</taxon>
        <taxon>Bacillota</taxon>
        <taxon>Bacilli</taxon>
        <taxon>Bacillales</taxon>
        <taxon>Paenibacillaceae</taxon>
        <taxon>Insulibacter</taxon>
    </lineage>
</organism>
<evidence type="ECO:0000313" key="7">
    <source>
        <dbReference type="EMBL" id="GFR39523.1"/>
    </source>
</evidence>
<evidence type="ECO:0000256" key="6">
    <source>
        <dbReference type="SAM" id="Phobius"/>
    </source>
</evidence>
<keyword evidence="3 6" id="KW-0812">Transmembrane</keyword>
<evidence type="ECO:0000313" key="8">
    <source>
        <dbReference type="Proteomes" id="UP000654993"/>
    </source>
</evidence>
<reference evidence="7" key="2">
    <citation type="journal article" date="2021" name="Data Brief">
        <title>Draft genome sequence data of the facultative, thermophilic, xylanolytic bacterium Paenibacillus sp. strain DA-C8.</title>
        <authorList>
            <person name="Chhe C."/>
            <person name="Uke A."/>
            <person name="Baramee S."/>
            <person name="Ungkulpasvich U."/>
            <person name="Tachaapaikoon C."/>
            <person name="Pason P."/>
            <person name="Waeonukul R."/>
            <person name="Ratanakhanokchai K."/>
            <person name="Kosugi A."/>
        </authorList>
    </citation>
    <scope>NUCLEOTIDE SEQUENCE</scope>
    <source>
        <strain evidence="7">DA-C8</strain>
    </source>
</reference>
<dbReference type="InterPro" id="IPR002794">
    <property type="entry name" value="DUF92_TMEM19"/>
</dbReference>
<evidence type="ECO:0000256" key="4">
    <source>
        <dbReference type="ARBA" id="ARBA00022989"/>
    </source>
</evidence>
<feature type="transmembrane region" description="Helical" evidence="6">
    <location>
        <begin position="294"/>
        <end position="314"/>
    </location>
</feature>
<dbReference type="PANTHER" id="PTHR13353">
    <property type="entry name" value="TRANSMEMBRANE PROTEIN 19"/>
    <property type="match status" value="1"/>
</dbReference>
<feature type="transmembrane region" description="Helical" evidence="6">
    <location>
        <begin position="50"/>
        <end position="68"/>
    </location>
</feature>
<accession>A0A916QHF8</accession>
<feature type="transmembrane region" description="Helical" evidence="6">
    <location>
        <begin position="157"/>
        <end position="181"/>
    </location>
</feature>
<protein>
    <recommendedName>
        <fullName evidence="9">TIGR00297 family protein</fullName>
    </recommendedName>
</protein>
<evidence type="ECO:0008006" key="9">
    <source>
        <dbReference type="Google" id="ProtNLM"/>
    </source>
</evidence>
<evidence type="ECO:0000256" key="3">
    <source>
        <dbReference type="ARBA" id="ARBA00022692"/>
    </source>
</evidence>
<dbReference type="Pfam" id="PF01940">
    <property type="entry name" value="DUF92"/>
    <property type="match status" value="1"/>
</dbReference>
<dbReference type="AlphaFoldDB" id="A0A916QHF8"/>
<evidence type="ECO:0000256" key="1">
    <source>
        <dbReference type="ARBA" id="ARBA00004141"/>
    </source>
</evidence>
<sequence>MGSLMIRFAIGLTGSLVIALLAYWRRSLSGSGAAAAVVLGTALYTLTTLAWYGALIAFFVSSTVWSKVKRGHKAEAERHYAKGGRRDAGQVAANGGIPLLMAVGWTIFPHPAWWYAYLGALAAVTADTWATELGALSRRKPRSIITGKRVEPGTSGGITLFGLAASCAGGAFIGVTAYGLALLSGEAASSIGLSEGISMGMAVSASESTSMSTNMSMNMSMNINGLAGFLPGLLLLLICGLAGLIGSLFDSFLGATVQAVYRCASCKKLVERDIHCGRPAAHVRGVPWMGNDQVNAAAGICGASAAVLIAWQLAL</sequence>
<keyword evidence="4 6" id="KW-1133">Transmembrane helix</keyword>
<proteinExistence type="inferred from homology"/>
<dbReference type="GO" id="GO:0016020">
    <property type="term" value="C:membrane"/>
    <property type="evidence" value="ECO:0007669"/>
    <property type="project" value="UniProtKB-SubCell"/>
</dbReference>
<dbReference type="PANTHER" id="PTHR13353:SF5">
    <property type="entry name" value="TRANSMEMBRANE PROTEIN 19"/>
    <property type="match status" value="1"/>
</dbReference>
<dbReference type="Proteomes" id="UP000654993">
    <property type="component" value="Unassembled WGS sequence"/>
</dbReference>
<feature type="transmembrane region" description="Helical" evidence="6">
    <location>
        <begin position="88"/>
        <end position="108"/>
    </location>
</feature>
<dbReference type="EMBL" id="BMAQ01000048">
    <property type="protein sequence ID" value="GFR39523.1"/>
    <property type="molecule type" value="Genomic_DNA"/>
</dbReference>
<keyword evidence="8" id="KW-1185">Reference proteome</keyword>
<evidence type="ECO:0000256" key="5">
    <source>
        <dbReference type="ARBA" id="ARBA00023136"/>
    </source>
</evidence>
<comment type="caution">
    <text evidence="7">The sequence shown here is derived from an EMBL/GenBank/DDBJ whole genome shotgun (WGS) entry which is preliminary data.</text>
</comment>
<gene>
    <name evidence="7" type="ORF">PRECH8_28190</name>
</gene>
<feature type="transmembrane region" description="Helical" evidence="6">
    <location>
        <begin position="226"/>
        <end position="249"/>
    </location>
</feature>
<name>A0A916QHF8_9BACL</name>
<feature type="transmembrane region" description="Helical" evidence="6">
    <location>
        <begin position="114"/>
        <end position="136"/>
    </location>
</feature>
<comment type="similarity">
    <text evidence="2">Belongs to the TMEM19 family.</text>
</comment>
<keyword evidence="5 6" id="KW-0472">Membrane</keyword>